<reference evidence="1 2" key="2">
    <citation type="journal article" date="2022" name="Mol. Ecol. Resour.">
        <title>The genomes of chicory, endive, great burdock and yacon provide insights into Asteraceae paleo-polyploidization history and plant inulin production.</title>
        <authorList>
            <person name="Fan W."/>
            <person name="Wang S."/>
            <person name="Wang H."/>
            <person name="Wang A."/>
            <person name="Jiang F."/>
            <person name="Liu H."/>
            <person name="Zhao H."/>
            <person name="Xu D."/>
            <person name="Zhang Y."/>
        </authorList>
    </citation>
    <scope>NUCLEOTIDE SEQUENCE [LARGE SCALE GENOMIC DNA]</scope>
    <source>
        <strain evidence="2">cv. Punajuju</strain>
        <tissue evidence="1">Leaves</tissue>
    </source>
</reference>
<organism evidence="1 2">
    <name type="scientific">Cichorium intybus</name>
    <name type="common">Chicory</name>
    <dbReference type="NCBI Taxonomy" id="13427"/>
    <lineage>
        <taxon>Eukaryota</taxon>
        <taxon>Viridiplantae</taxon>
        <taxon>Streptophyta</taxon>
        <taxon>Embryophyta</taxon>
        <taxon>Tracheophyta</taxon>
        <taxon>Spermatophyta</taxon>
        <taxon>Magnoliopsida</taxon>
        <taxon>eudicotyledons</taxon>
        <taxon>Gunneridae</taxon>
        <taxon>Pentapetalae</taxon>
        <taxon>asterids</taxon>
        <taxon>campanulids</taxon>
        <taxon>Asterales</taxon>
        <taxon>Asteraceae</taxon>
        <taxon>Cichorioideae</taxon>
        <taxon>Cichorieae</taxon>
        <taxon>Cichoriinae</taxon>
        <taxon>Cichorium</taxon>
    </lineage>
</organism>
<evidence type="ECO:0000313" key="1">
    <source>
        <dbReference type="EMBL" id="KAI3778663.1"/>
    </source>
</evidence>
<dbReference type="Proteomes" id="UP001055811">
    <property type="component" value="Linkage Group LG02"/>
</dbReference>
<reference evidence="2" key="1">
    <citation type="journal article" date="2022" name="Mol. Ecol. Resour.">
        <title>The genomes of chicory, endive, great burdock and yacon provide insights into Asteraceae palaeo-polyploidization history and plant inulin production.</title>
        <authorList>
            <person name="Fan W."/>
            <person name="Wang S."/>
            <person name="Wang H."/>
            <person name="Wang A."/>
            <person name="Jiang F."/>
            <person name="Liu H."/>
            <person name="Zhao H."/>
            <person name="Xu D."/>
            <person name="Zhang Y."/>
        </authorList>
    </citation>
    <scope>NUCLEOTIDE SEQUENCE [LARGE SCALE GENOMIC DNA]</scope>
    <source>
        <strain evidence="2">cv. Punajuju</strain>
    </source>
</reference>
<comment type="caution">
    <text evidence="1">The sequence shown here is derived from an EMBL/GenBank/DDBJ whole genome shotgun (WGS) entry which is preliminary data.</text>
</comment>
<sequence length="200" mass="22365">MHLRILVAVVTIVALGAASAQPESHCEKSCGNVTIRYPFDIGDGCYYNSHFNVDCVHYPDNSTLYLATRKCYNSSGLESYIDTPCLGAGCCEIAVPQRMSSVNITLSSYDYHEDVPEFNPCSYGFFVKEGMYNFSTNDLRWFQREIRMPMLLEWSIGNSTGSKDVDSFIFKGNSTFNKNYTGPGYQCVCKDGYGGNPYIP</sequence>
<accession>A0ACB9G635</accession>
<dbReference type="EMBL" id="CM042010">
    <property type="protein sequence ID" value="KAI3778663.1"/>
    <property type="molecule type" value="Genomic_DNA"/>
</dbReference>
<name>A0ACB9G635_CICIN</name>
<protein>
    <submittedName>
        <fullName evidence="1">Uncharacterized protein</fullName>
    </submittedName>
</protein>
<gene>
    <name evidence="1" type="ORF">L2E82_08046</name>
</gene>
<proteinExistence type="predicted"/>
<keyword evidence="2" id="KW-1185">Reference proteome</keyword>
<evidence type="ECO:0000313" key="2">
    <source>
        <dbReference type="Proteomes" id="UP001055811"/>
    </source>
</evidence>